<proteinExistence type="predicted"/>
<keyword evidence="1" id="KW-0472">Membrane</keyword>
<feature type="transmembrane region" description="Helical" evidence="1">
    <location>
        <begin position="12"/>
        <end position="34"/>
    </location>
</feature>
<evidence type="ECO:0000256" key="1">
    <source>
        <dbReference type="SAM" id="Phobius"/>
    </source>
</evidence>
<keyword evidence="1" id="KW-1133">Transmembrane helix</keyword>
<evidence type="ECO:0000313" key="2">
    <source>
        <dbReference type="EMBL" id="KKK77553.1"/>
    </source>
</evidence>
<dbReference type="EMBL" id="LAZR01054902">
    <property type="protein sequence ID" value="KKK77553.1"/>
    <property type="molecule type" value="Genomic_DNA"/>
</dbReference>
<accession>A0A0F8Y863</accession>
<organism evidence="2">
    <name type="scientific">marine sediment metagenome</name>
    <dbReference type="NCBI Taxonomy" id="412755"/>
    <lineage>
        <taxon>unclassified sequences</taxon>
        <taxon>metagenomes</taxon>
        <taxon>ecological metagenomes</taxon>
    </lineage>
</organism>
<dbReference type="AlphaFoldDB" id="A0A0F8Y863"/>
<keyword evidence="1" id="KW-0812">Transmembrane</keyword>
<reference evidence="2" key="1">
    <citation type="journal article" date="2015" name="Nature">
        <title>Complex archaea that bridge the gap between prokaryotes and eukaryotes.</title>
        <authorList>
            <person name="Spang A."/>
            <person name="Saw J.H."/>
            <person name="Jorgensen S.L."/>
            <person name="Zaremba-Niedzwiedzka K."/>
            <person name="Martijn J."/>
            <person name="Lind A.E."/>
            <person name="van Eijk R."/>
            <person name="Schleper C."/>
            <person name="Guy L."/>
            <person name="Ettema T.J."/>
        </authorList>
    </citation>
    <scope>NUCLEOTIDE SEQUENCE</scope>
</reference>
<name>A0A0F8Y863_9ZZZZ</name>
<feature type="non-terminal residue" evidence="2">
    <location>
        <position position="46"/>
    </location>
</feature>
<protein>
    <submittedName>
        <fullName evidence="2">Uncharacterized protein</fullName>
    </submittedName>
</protein>
<comment type="caution">
    <text evidence="2">The sequence shown here is derived from an EMBL/GenBank/DDBJ whole genome shotgun (WGS) entry which is preliminary data.</text>
</comment>
<sequence length="46" mass="5039">MSRLLPDGLMGRFALLLTAALLAANLIALGLLAFERDRLDRAAREE</sequence>
<gene>
    <name evidence="2" type="ORF">LCGC14_2852440</name>
</gene>